<feature type="non-terminal residue" evidence="3">
    <location>
        <position position="1"/>
    </location>
</feature>
<evidence type="ECO:0000313" key="4">
    <source>
        <dbReference type="Proteomes" id="UP000000311"/>
    </source>
</evidence>
<feature type="non-terminal residue" evidence="3">
    <location>
        <position position="787"/>
    </location>
</feature>
<dbReference type="OrthoDB" id="6624624at2759"/>
<dbReference type="SMART" id="SM00597">
    <property type="entry name" value="ZnF_TTF"/>
    <property type="match status" value="1"/>
</dbReference>
<dbReference type="STRING" id="104421.E2AEF4"/>
<dbReference type="PANTHER" id="PTHR45749">
    <property type="match status" value="1"/>
</dbReference>
<reference evidence="3 4" key="1">
    <citation type="journal article" date="2010" name="Science">
        <title>Genomic comparison of the ants Camponotus floridanus and Harpegnathos saltator.</title>
        <authorList>
            <person name="Bonasio R."/>
            <person name="Zhang G."/>
            <person name="Ye C."/>
            <person name="Mutti N.S."/>
            <person name="Fang X."/>
            <person name="Qin N."/>
            <person name="Donahue G."/>
            <person name="Yang P."/>
            <person name="Li Q."/>
            <person name="Li C."/>
            <person name="Zhang P."/>
            <person name="Huang Z."/>
            <person name="Berger S.L."/>
            <person name="Reinberg D."/>
            <person name="Wang J."/>
            <person name="Liebig J."/>
        </authorList>
    </citation>
    <scope>NUCLEOTIDE SEQUENCE [LARGE SCALE GENOMIC DNA]</scope>
    <source>
        <strain evidence="4">C129</strain>
    </source>
</reference>
<accession>E2AEF4</accession>
<feature type="region of interest" description="Disordered" evidence="1">
    <location>
        <begin position="1"/>
        <end position="22"/>
    </location>
</feature>
<dbReference type="OMA" id="ENIANKM"/>
<proteinExistence type="predicted"/>
<dbReference type="InterPro" id="IPR025398">
    <property type="entry name" value="DUF4371"/>
</dbReference>
<dbReference type="InterPro" id="IPR008906">
    <property type="entry name" value="HATC_C_dom"/>
</dbReference>
<evidence type="ECO:0000256" key="1">
    <source>
        <dbReference type="SAM" id="MobiDB-lite"/>
    </source>
</evidence>
<dbReference type="InterPro" id="IPR006580">
    <property type="entry name" value="Znf_TTF"/>
</dbReference>
<feature type="compositionally biased region" description="Basic and acidic residues" evidence="1">
    <location>
        <begin position="1"/>
        <end position="21"/>
    </location>
</feature>
<dbReference type="AlphaFoldDB" id="E2AEF4"/>
<dbReference type="Pfam" id="PF14291">
    <property type="entry name" value="DUF4371"/>
    <property type="match status" value="1"/>
</dbReference>
<keyword evidence="4" id="KW-1185">Reference proteome</keyword>
<feature type="domain" description="TTF-type" evidence="2">
    <location>
        <begin position="109"/>
        <end position="185"/>
    </location>
</feature>
<evidence type="ECO:0000259" key="2">
    <source>
        <dbReference type="SMART" id="SM00597"/>
    </source>
</evidence>
<organism evidence="4">
    <name type="scientific">Camponotus floridanus</name>
    <name type="common">Florida carpenter ant</name>
    <dbReference type="NCBI Taxonomy" id="104421"/>
    <lineage>
        <taxon>Eukaryota</taxon>
        <taxon>Metazoa</taxon>
        <taxon>Ecdysozoa</taxon>
        <taxon>Arthropoda</taxon>
        <taxon>Hexapoda</taxon>
        <taxon>Insecta</taxon>
        <taxon>Pterygota</taxon>
        <taxon>Neoptera</taxon>
        <taxon>Endopterygota</taxon>
        <taxon>Hymenoptera</taxon>
        <taxon>Apocrita</taxon>
        <taxon>Aculeata</taxon>
        <taxon>Formicoidea</taxon>
        <taxon>Formicidae</taxon>
        <taxon>Formicinae</taxon>
        <taxon>Camponotus</taxon>
    </lineage>
</organism>
<dbReference type="PANTHER" id="PTHR45749:SF23">
    <property type="entry name" value="ZINC FINGER MYM-TYPE PROTEIN 1-LIKE"/>
    <property type="match status" value="1"/>
</dbReference>
<dbReference type="GO" id="GO:0046983">
    <property type="term" value="F:protein dimerization activity"/>
    <property type="evidence" value="ECO:0007669"/>
    <property type="project" value="InterPro"/>
</dbReference>
<dbReference type="Proteomes" id="UP000000311">
    <property type="component" value="Unassembled WGS sequence"/>
</dbReference>
<sequence length="787" mass="90931">DCMDVNKSHEITDNNESRNSENDCIDVDISHEITDNYESHNSEIQNKEVFPIISNDPAKWILNDFTIEYLSTHNIQQNINVDFDFGNSKRYYGNTSRTLTKNVFERRLLNGEIMPRKYLIYSESKGAVFCAPCRLFGGTSSLATNGYDDWKNVFVRIREHENSTEHKTCELKMIKRSNISERIDADLEFQLQGEINYWTNVLKRVVSVVKKLSSRGLAFRGRDEKFGSLHNGNYMMALELIAEFDSFLANHIKNYGNAGRGIVSYLSSQTCNEFVKLMATEVSAQIITEVKKAKYFSISVDSTPDISHIDQLSFILRYVNDNDGMPVERFLCFYLLIPNTGHKSEQLANAVFSTLVNYDLDIANCRGQSYDNASNMSGRYNGLQARIKNKNQYALYVPCSAHSLNLIGVCAAESCHEACNFFSILQHLYTFFSASTHRWEILLSTLKPDNIVIKRMSDTRWSSRAEACRSLIENWDSIIKALNTINLNTAEKPATRNEAAGLLKQMSRFETIFMAVFWNSIMERFQITSKKLQAVDIDIQTVVELYSSLTGYIKSLRNLFDMFEEKAKKKSEVEDYEFDTRRKRKRKLPFDEISEIETEICGKEQFRRDTFFVIIDRISSELERRGNAYKDIFERFEWLSKITSISTADLIDNAKKLQQYYPLDLEESFVDECLHFRAYLESTNILENERHSLLSYSKLLRTRNIHSIYPNIDIACRIFVCTPVTNCSSERSFSALKRIKNCLRANLGDNQLNNFSILTIESDLTISTDFNKLISDFAAKKYRKKQI</sequence>
<dbReference type="Pfam" id="PF05699">
    <property type="entry name" value="Dimer_Tnp_hAT"/>
    <property type="match status" value="1"/>
</dbReference>
<name>E2AEF4_CAMFO</name>
<gene>
    <name evidence="3" type="ORF">EAG_13324</name>
</gene>
<protein>
    <submittedName>
        <fullName evidence="3">Zinc finger MYM-type protein 1</fullName>
    </submittedName>
</protein>
<dbReference type="InterPro" id="IPR012337">
    <property type="entry name" value="RNaseH-like_sf"/>
</dbReference>
<dbReference type="SUPFAM" id="SSF53098">
    <property type="entry name" value="Ribonuclease H-like"/>
    <property type="match status" value="1"/>
</dbReference>
<evidence type="ECO:0000313" key="3">
    <source>
        <dbReference type="EMBL" id="EFN68185.1"/>
    </source>
</evidence>
<dbReference type="InParanoid" id="E2AEF4"/>
<dbReference type="EMBL" id="GL438837">
    <property type="protein sequence ID" value="EFN68185.1"/>
    <property type="molecule type" value="Genomic_DNA"/>
</dbReference>